<comment type="caution">
    <text evidence="1">The sequence shown here is derived from an EMBL/GenBank/DDBJ whole genome shotgun (WGS) entry which is preliminary data.</text>
</comment>
<evidence type="ECO:0000313" key="1">
    <source>
        <dbReference type="EMBL" id="KKK40941.1"/>
    </source>
</evidence>
<sequence length="108" mass="12321">MEFDQDTPLNRVANETIKANTALMGYFLMGAGRSLGKLCKKYNEPMPDSEPTVHIATLKVWSSRHHWQARIAQQIENDSIIALEQLRVSTSYKPIESVQKSKKVIMFI</sequence>
<reference evidence="1" key="1">
    <citation type="journal article" date="2015" name="Nature">
        <title>Complex archaea that bridge the gap between prokaryotes and eukaryotes.</title>
        <authorList>
            <person name="Spang A."/>
            <person name="Saw J.H."/>
            <person name="Jorgensen S.L."/>
            <person name="Zaremba-Niedzwiedzka K."/>
            <person name="Martijn J."/>
            <person name="Lind A.E."/>
            <person name="van Eijk R."/>
            <person name="Schleper C."/>
            <person name="Guy L."/>
            <person name="Ettema T.J."/>
        </authorList>
    </citation>
    <scope>NUCLEOTIDE SEQUENCE</scope>
</reference>
<proteinExistence type="predicted"/>
<gene>
    <name evidence="1" type="ORF">LCGC14_2915450</name>
</gene>
<dbReference type="EMBL" id="LAZR01070441">
    <property type="protein sequence ID" value="KKK40941.1"/>
    <property type="molecule type" value="Genomic_DNA"/>
</dbReference>
<accession>A0A0F8XXS6</accession>
<protein>
    <submittedName>
        <fullName evidence="1">Uncharacterized protein</fullName>
    </submittedName>
</protein>
<name>A0A0F8XXS6_9ZZZZ</name>
<dbReference type="AlphaFoldDB" id="A0A0F8XXS6"/>
<organism evidence="1">
    <name type="scientific">marine sediment metagenome</name>
    <dbReference type="NCBI Taxonomy" id="412755"/>
    <lineage>
        <taxon>unclassified sequences</taxon>
        <taxon>metagenomes</taxon>
        <taxon>ecological metagenomes</taxon>
    </lineage>
</organism>